<reference evidence="1 3" key="2">
    <citation type="submission" date="2018-07" db="EMBL/GenBank/DDBJ databases">
        <title>Complete genome of the Arcobacter bivalviorum type strain LMG 26154.</title>
        <authorList>
            <person name="Miller W.G."/>
            <person name="Yee E."/>
            <person name="Bono J.L."/>
        </authorList>
    </citation>
    <scope>NUCLEOTIDE SEQUENCE [LARGE SCALE GENOMIC DNA]</scope>
    <source>
        <strain evidence="1 3">LMG 26154</strain>
    </source>
</reference>
<sequence>MRHRTKTYLLTNEEIEKLFQRAEIGRLGTHSEDGYPYVLPMHFVYYDNKIYMHGLPKGKKIDNIKFNSNVCFEIDEMLSLLYDGVENPCDVNTEFNSIILRGQASLVNNLEEKSIALSKIVEKFTPHLMNKELPINMIKGTAVIKIEIFDYVGRYYK</sequence>
<dbReference type="InterPro" id="IPR012349">
    <property type="entry name" value="Split_barrel_FMN-bd"/>
</dbReference>
<dbReference type="KEGG" id="hbv:ABIV_1088"/>
<dbReference type="Pfam" id="PF12900">
    <property type="entry name" value="Pyridox_ox_2"/>
    <property type="match status" value="1"/>
</dbReference>
<proteinExistence type="predicted"/>
<dbReference type="EMBL" id="PDKM01000001">
    <property type="protein sequence ID" value="RXK11201.1"/>
    <property type="molecule type" value="Genomic_DNA"/>
</dbReference>
<evidence type="ECO:0000313" key="1">
    <source>
        <dbReference type="EMBL" id="AXH12092.1"/>
    </source>
</evidence>
<evidence type="ECO:0000313" key="4">
    <source>
        <dbReference type="Proteomes" id="UP000289193"/>
    </source>
</evidence>
<dbReference type="EMBL" id="CP031217">
    <property type="protein sequence ID" value="AXH12092.1"/>
    <property type="molecule type" value="Genomic_DNA"/>
</dbReference>
<dbReference type="SUPFAM" id="SSF50475">
    <property type="entry name" value="FMN-binding split barrel"/>
    <property type="match status" value="1"/>
</dbReference>
<dbReference type="InterPro" id="IPR024747">
    <property type="entry name" value="Pyridox_Oxase-rel"/>
</dbReference>
<dbReference type="PANTHER" id="PTHR34071:SF2">
    <property type="entry name" value="FLAVIN-NUCLEOTIDE-BINDING PROTEIN"/>
    <property type="match status" value="1"/>
</dbReference>
<protein>
    <submittedName>
        <fullName evidence="2">NimA protein</fullName>
    </submittedName>
    <submittedName>
        <fullName evidence="1">Pyridoxamine 5'-phosphate oxidase family protein</fullName>
    </submittedName>
</protein>
<dbReference type="Proteomes" id="UP000253850">
    <property type="component" value="Chromosome"/>
</dbReference>
<dbReference type="PANTHER" id="PTHR34071">
    <property type="entry name" value="5-NITROIMIDAZOLE ANTIBIOTICS RESISTANCE PROTEIN, NIMA-FAMILY-RELATED PROTEIN-RELATED"/>
    <property type="match status" value="1"/>
</dbReference>
<organism evidence="2 4">
    <name type="scientific">Halarcobacter bivalviorum</name>
    <dbReference type="NCBI Taxonomy" id="663364"/>
    <lineage>
        <taxon>Bacteria</taxon>
        <taxon>Pseudomonadati</taxon>
        <taxon>Campylobacterota</taxon>
        <taxon>Epsilonproteobacteria</taxon>
        <taxon>Campylobacterales</taxon>
        <taxon>Arcobacteraceae</taxon>
        <taxon>Halarcobacter</taxon>
    </lineage>
</organism>
<dbReference type="RefSeq" id="WP_114838935.1">
    <property type="nucleotide sequence ID" value="NZ_CP031217.1"/>
</dbReference>
<dbReference type="Gene3D" id="2.30.110.10">
    <property type="entry name" value="Electron Transport, Fmn-binding Protein, Chain A"/>
    <property type="match status" value="1"/>
</dbReference>
<evidence type="ECO:0000313" key="2">
    <source>
        <dbReference type="EMBL" id="RXK11201.1"/>
    </source>
</evidence>
<dbReference type="Proteomes" id="UP000289193">
    <property type="component" value="Unassembled WGS sequence"/>
</dbReference>
<gene>
    <name evidence="1" type="ORF">ABIV_1088</name>
    <name evidence="2" type="ORF">CRV05_02205</name>
</gene>
<evidence type="ECO:0000313" key="3">
    <source>
        <dbReference type="Proteomes" id="UP000253850"/>
    </source>
</evidence>
<reference evidence="2 4" key="1">
    <citation type="submission" date="2017-10" db="EMBL/GenBank/DDBJ databases">
        <title>Genomics of the genus Arcobacter.</title>
        <authorList>
            <person name="Perez-Cataluna A."/>
            <person name="Figueras M.J."/>
        </authorList>
    </citation>
    <scope>NUCLEOTIDE SEQUENCE [LARGE SCALE GENOMIC DNA]</scope>
    <source>
        <strain evidence="2 4">CECT 7835</strain>
    </source>
</reference>
<name>A0AAX2AEN4_9BACT</name>
<dbReference type="AlphaFoldDB" id="A0AAX2AEN4"/>
<accession>A0AAX2AEN4</accession>
<keyword evidence="4" id="KW-1185">Reference proteome</keyword>